<dbReference type="Proteomes" id="UP000270296">
    <property type="component" value="Unassembled WGS sequence"/>
</dbReference>
<evidence type="ECO:0000313" key="4">
    <source>
        <dbReference type="WBParaSite" id="SBAD_0001031101-mRNA-1"/>
    </source>
</evidence>
<proteinExistence type="predicted"/>
<dbReference type="WBParaSite" id="SBAD_0001031101-mRNA-1">
    <property type="protein sequence ID" value="SBAD_0001031101-mRNA-1"/>
    <property type="gene ID" value="SBAD_0001031101"/>
</dbReference>
<dbReference type="EMBL" id="UZAM01013408">
    <property type="protein sequence ID" value="VDP27642.1"/>
    <property type="molecule type" value="Genomic_DNA"/>
</dbReference>
<dbReference type="AlphaFoldDB" id="A0A183J261"/>
<accession>A0A183J261</accession>
<feature type="compositionally biased region" description="Polar residues" evidence="1">
    <location>
        <begin position="235"/>
        <end position="250"/>
    </location>
</feature>
<reference evidence="4" key="1">
    <citation type="submission" date="2016-06" db="UniProtKB">
        <authorList>
            <consortium name="WormBaseParasite"/>
        </authorList>
    </citation>
    <scope>IDENTIFICATION</scope>
</reference>
<gene>
    <name evidence="2" type="ORF">SBAD_LOCUS9960</name>
</gene>
<dbReference type="OrthoDB" id="1898716at2759"/>
<reference evidence="2 3" key="2">
    <citation type="submission" date="2018-11" db="EMBL/GenBank/DDBJ databases">
        <authorList>
            <consortium name="Pathogen Informatics"/>
        </authorList>
    </citation>
    <scope>NUCLEOTIDE SEQUENCE [LARGE SCALE GENOMIC DNA]</scope>
</reference>
<evidence type="ECO:0000313" key="2">
    <source>
        <dbReference type="EMBL" id="VDP27642.1"/>
    </source>
</evidence>
<evidence type="ECO:0000256" key="1">
    <source>
        <dbReference type="SAM" id="MobiDB-lite"/>
    </source>
</evidence>
<feature type="region of interest" description="Disordered" evidence="1">
    <location>
        <begin position="227"/>
        <end position="250"/>
    </location>
</feature>
<evidence type="ECO:0000313" key="3">
    <source>
        <dbReference type="Proteomes" id="UP000270296"/>
    </source>
</evidence>
<protein>
    <submittedName>
        <fullName evidence="4">Growth-regulating factor</fullName>
    </submittedName>
</protein>
<sequence length="250" mass="26293">MPNGFASLQSSRSIKEEENAFSVFALTGASQCDDLISRTVQGSDRVALHSQIQGNNKTKLVGNDNFRMAEASTSGLATDSINTDNGRPSLSTAISLSSQGLPTYNNFSSNLPGELQLPVSDVNMLGNFASAGLLTNWSGQTALGLNPHGLLVPDIGIFGNVGLPNGIDRSLVRHNNSGKHTDSLSPHARDHVLRCQSAVLSSATENYGSADDIAETAQGSYMNDAATPVTKRSRSGSVSSNVPTTIWSQN</sequence>
<organism evidence="4">
    <name type="scientific">Soboliphyme baturini</name>
    <dbReference type="NCBI Taxonomy" id="241478"/>
    <lineage>
        <taxon>Eukaryota</taxon>
        <taxon>Metazoa</taxon>
        <taxon>Ecdysozoa</taxon>
        <taxon>Nematoda</taxon>
        <taxon>Enoplea</taxon>
        <taxon>Dorylaimia</taxon>
        <taxon>Dioctophymatida</taxon>
        <taxon>Dioctophymatoidea</taxon>
        <taxon>Soboliphymatidae</taxon>
        <taxon>Soboliphyme</taxon>
    </lineage>
</organism>
<name>A0A183J261_9BILA</name>
<keyword evidence="3" id="KW-1185">Reference proteome</keyword>